<feature type="compositionally biased region" description="Low complexity" evidence="1">
    <location>
        <begin position="378"/>
        <end position="388"/>
    </location>
</feature>
<gene>
    <name evidence="2" type="ORF">H4R18_002730</name>
</gene>
<name>A0A9W8HDW4_9FUNG</name>
<evidence type="ECO:0000313" key="3">
    <source>
        <dbReference type="Proteomes" id="UP001140217"/>
    </source>
</evidence>
<protein>
    <recommendedName>
        <fullName evidence="4">Arrestin-like N-terminal domain-containing protein</fullName>
    </recommendedName>
</protein>
<organism evidence="2 3">
    <name type="scientific">Coemansia javaensis</name>
    <dbReference type="NCBI Taxonomy" id="2761396"/>
    <lineage>
        <taxon>Eukaryota</taxon>
        <taxon>Fungi</taxon>
        <taxon>Fungi incertae sedis</taxon>
        <taxon>Zoopagomycota</taxon>
        <taxon>Kickxellomycotina</taxon>
        <taxon>Kickxellomycetes</taxon>
        <taxon>Kickxellales</taxon>
        <taxon>Kickxellaceae</taxon>
        <taxon>Coemansia</taxon>
    </lineage>
</organism>
<proteinExistence type="predicted"/>
<accession>A0A9W8HDW4</accession>
<evidence type="ECO:0000256" key="1">
    <source>
        <dbReference type="SAM" id="MobiDB-lite"/>
    </source>
</evidence>
<dbReference type="AlphaFoldDB" id="A0A9W8HDW4"/>
<dbReference type="OrthoDB" id="2333384at2759"/>
<sequence length="439" mass="45158">MLSGPSVTLFPDSPDILLHGGPGDAGDGVITGRVVVAGRQAAQVARVTVTLRTRRGRMFHAQYLAAPATQLEAAAAAARVLAGGAREWQFSLSVPGALAETVYSRTCFVAYELVASAQGGGGGALGGFAGFSVQSRACDVAVKRVPKAGSMWMAISSSPVCETAVWRGRLELTVMAESRIVHDGQQVAVRGVVRPLEKGLVVASAGFQLAEHISLGGTATDPAAESPSKRVVAEGRAAMRAAVAAGRPSGAVALAAEATAERVLEVPAAYTGIQYDVHRAPIRTSHELALVLTVADALGCVHNLRLATPVFVLPRAGFQRTGLPRYEAAAADRLIASGAGPARRDSDFWSQFVLVDTDAAALPDPPVSPAAARPPAPAGYSAAAADADAPPPPPYPGAARAIIERTVVPASGTDPAIISAAGRATSRRQYRWRPPPVAC</sequence>
<evidence type="ECO:0008006" key="4">
    <source>
        <dbReference type="Google" id="ProtNLM"/>
    </source>
</evidence>
<dbReference type="EMBL" id="JANBUL010000096">
    <property type="protein sequence ID" value="KAJ2781677.1"/>
    <property type="molecule type" value="Genomic_DNA"/>
</dbReference>
<keyword evidence="3" id="KW-1185">Reference proteome</keyword>
<feature type="compositionally biased region" description="Pro residues" evidence="1">
    <location>
        <begin position="365"/>
        <end position="377"/>
    </location>
</feature>
<dbReference type="Proteomes" id="UP001140217">
    <property type="component" value="Unassembled WGS sequence"/>
</dbReference>
<evidence type="ECO:0000313" key="2">
    <source>
        <dbReference type="EMBL" id="KAJ2781677.1"/>
    </source>
</evidence>
<reference evidence="2" key="1">
    <citation type="submission" date="2022-07" db="EMBL/GenBank/DDBJ databases">
        <title>Phylogenomic reconstructions and comparative analyses of Kickxellomycotina fungi.</title>
        <authorList>
            <person name="Reynolds N.K."/>
            <person name="Stajich J.E."/>
            <person name="Barry K."/>
            <person name="Grigoriev I.V."/>
            <person name="Crous P."/>
            <person name="Smith M.E."/>
        </authorList>
    </citation>
    <scope>NUCLEOTIDE SEQUENCE</scope>
    <source>
        <strain evidence="2">NBRC 105414</strain>
    </source>
</reference>
<feature type="region of interest" description="Disordered" evidence="1">
    <location>
        <begin position="365"/>
        <end position="396"/>
    </location>
</feature>
<comment type="caution">
    <text evidence="2">The sequence shown here is derived from an EMBL/GenBank/DDBJ whole genome shotgun (WGS) entry which is preliminary data.</text>
</comment>